<feature type="domain" description="Ubiquitin-like protease family profile" evidence="4">
    <location>
        <begin position="5"/>
        <end position="32"/>
    </location>
</feature>
<dbReference type="InterPro" id="IPR038765">
    <property type="entry name" value="Papain-like_cys_pep_sf"/>
</dbReference>
<dbReference type="GO" id="GO:0006508">
    <property type="term" value="P:proteolysis"/>
    <property type="evidence" value="ECO:0007669"/>
    <property type="project" value="UniProtKB-KW"/>
</dbReference>
<evidence type="ECO:0000313" key="5">
    <source>
        <dbReference type="EMBL" id="KAK9734076.1"/>
    </source>
</evidence>
<dbReference type="Gene3D" id="3.40.395.10">
    <property type="entry name" value="Adenoviral Proteinase, Chain A"/>
    <property type="match status" value="1"/>
</dbReference>
<comment type="similarity">
    <text evidence="1">Belongs to the peptidase C48 family.</text>
</comment>
<accession>A0AAW1LN30</accession>
<proteinExistence type="inferred from homology"/>
<dbReference type="InterPro" id="IPR003653">
    <property type="entry name" value="Peptidase_C48_C"/>
</dbReference>
<evidence type="ECO:0000256" key="2">
    <source>
        <dbReference type="ARBA" id="ARBA00022670"/>
    </source>
</evidence>
<dbReference type="SUPFAM" id="SSF54001">
    <property type="entry name" value="Cysteine proteinases"/>
    <property type="match status" value="1"/>
</dbReference>
<gene>
    <name evidence="5" type="ORF">RND81_04G113400</name>
</gene>
<keyword evidence="3" id="KW-0378">Hydrolase</keyword>
<evidence type="ECO:0000256" key="3">
    <source>
        <dbReference type="ARBA" id="ARBA00022801"/>
    </source>
</evidence>
<evidence type="ECO:0000313" key="6">
    <source>
        <dbReference type="Proteomes" id="UP001443914"/>
    </source>
</evidence>
<sequence>MGMSLFESVNLQVPQQINGYDCGVFLLKWIAAGNNETLWKSKDYYNNLDDYRQTIMLQLLKWDKNKIKVFS</sequence>
<protein>
    <recommendedName>
        <fullName evidence="4">Ubiquitin-like protease family profile domain-containing protein</fullName>
    </recommendedName>
</protein>
<dbReference type="Proteomes" id="UP001443914">
    <property type="component" value="Unassembled WGS sequence"/>
</dbReference>
<evidence type="ECO:0000256" key="1">
    <source>
        <dbReference type="ARBA" id="ARBA00005234"/>
    </source>
</evidence>
<dbReference type="EMBL" id="JBDFQZ010000004">
    <property type="protein sequence ID" value="KAK9734076.1"/>
    <property type="molecule type" value="Genomic_DNA"/>
</dbReference>
<name>A0AAW1LN30_SAPOF</name>
<dbReference type="GO" id="GO:0008234">
    <property type="term" value="F:cysteine-type peptidase activity"/>
    <property type="evidence" value="ECO:0007669"/>
    <property type="project" value="InterPro"/>
</dbReference>
<organism evidence="5 6">
    <name type="scientific">Saponaria officinalis</name>
    <name type="common">Common soapwort</name>
    <name type="synonym">Lychnis saponaria</name>
    <dbReference type="NCBI Taxonomy" id="3572"/>
    <lineage>
        <taxon>Eukaryota</taxon>
        <taxon>Viridiplantae</taxon>
        <taxon>Streptophyta</taxon>
        <taxon>Embryophyta</taxon>
        <taxon>Tracheophyta</taxon>
        <taxon>Spermatophyta</taxon>
        <taxon>Magnoliopsida</taxon>
        <taxon>eudicotyledons</taxon>
        <taxon>Gunneridae</taxon>
        <taxon>Pentapetalae</taxon>
        <taxon>Caryophyllales</taxon>
        <taxon>Caryophyllaceae</taxon>
        <taxon>Caryophylleae</taxon>
        <taxon>Saponaria</taxon>
    </lineage>
</organism>
<keyword evidence="2" id="KW-0645">Protease</keyword>
<reference evidence="5" key="1">
    <citation type="submission" date="2024-03" db="EMBL/GenBank/DDBJ databases">
        <title>WGS assembly of Saponaria officinalis var. Norfolk2.</title>
        <authorList>
            <person name="Jenkins J."/>
            <person name="Shu S."/>
            <person name="Grimwood J."/>
            <person name="Barry K."/>
            <person name="Goodstein D."/>
            <person name="Schmutz J."/>
            <person name="Leebens-Mack J."/>
            <person name="Osbourn A."/>
        </authorList>
    </citation>
    <scope>NUCLEOTIDE SEQUENCE [LARGE SCALE GENOMIC DNA]</scope>
    <source>
        <strain evidence="5">JIC</strain>
    </source>
</reference>
<keyword evidence="6" id="KW-1185">Reference proteome</keyword>
<dbReference type="AlphaFoldDB" id="A0AAW1LN30"/>
<evidence type="ECO:0000259" key="4">
    <source>
        <dbReference type="Pfam" id="PF02902"/>
    </source>
</evidence>
<dbReference type="Pfam" id="PF02902">
    <property type="entry name" value="Peptidase_C48"/>
    <property type="match status" value="1"/>
</dbReference>
<comment type="caution">
    <text evidence="5">The sequence shown here is derived from an EMBL/GenBank/DDBJ whole genome shotgun (WGS) entry which is preliminary data.</text>
</comment>